<dbReference type="GO" id="GO:0006315">
    <property type="term" value="P:homing of group II introns"/>
    <property type="evidence" value="ECO:0007669"/>
    <property type="project" value="TreeGrafter"/>
</dbReference>
<sequence>MLLRPFKSPLPRPFSSLAPPNPNPNPNPTLISPSELETLILSHYRAPKFHRLLSSVVSLPSVLLAAASHLLLGSHPSSSDPPPLPSPLPFSLPSLSLSLRHGSLDPSSPSLSLRLFPSRTKGASLVLPSLPLKVAIEALRMVLASVFEPRLATFAYGGRGPAIGRHTAARYLKSAVESPSWWFRVALRREPFGPRHVRRLCAAIAEKVDDPDLLALIERLFTSEALAIELGGVQLARGFPQESGLAPILLNIYFDAVDREIQKIREEVHKRNPRLRSLPNEEDSRVFHRPIRVYAVRYLDEILVVTSGSKLFTMNIKDRILKLLEGELELIVDKLGTSIHSAVSEKMEFMGMELQAVPPSVLNPPLSEKAIRARKKYLKRKAAKAQELKNARETRRKKLGLKILNHLFKKLKRGHAVECGFRIESEVRDIFRGWAEDAVKEYFSSKEHCFYWHRMLTRGDFLSLNRIRDQLPPELVESYDQFQETVNKYLMPAWASRAFEEEEERRAEEEEERRYAKRTVDDLTELKMRVNAPIELVRRAVKLAKFTNSMGRPRPIKLLLCLDDSDIIKWYAGVGRRWLDFFCCCKNFKMVKTVVNYHLRFSCFLTLAEKHESTKRQAISHYTKDLKVINDNGEAEVHFPTEKEIKMMGDKNLADPKPVDGALSMILVRLAVDEPKCTCLAHFCTRRDTVLYRVRLLQNRLNVDPMNEKKWVPGMGAIHESLNKKCFPLCSIHASDLLLGRMSLQDIDCTSFVNVEENSLVPILS</sequence>
<keyword evidence="1" id="KW-0175">Coiled coil</keyword>
<proteinExistence type="predicted"/>
<dbReference type="PANTHER" id="PTHR33642">
    <property type="entry name" value="COX1/OXI3 INTRON 1 PROTEIN-RELATED"/>
    <property type="match status" value="1"/>
</dbReference>
<evidence type="ECO:0000313" key="5">
    <source>
        <dbReference type="Proteomes" id="UP000092600"/>
    </source>
</evidence>
<accession>A0A199UY48</accession>
<dbReference type="Pfam" id="PF01348">
    <property type="entry name" value="Intron_maturas2"/>
    <property type="match status" value="1"/>
</dbReference>
<dbReference type="EMBL" id="LSRQ01004263">
    <property type="protein sequence ID" value="OAY69737.1"/>
    <property type="molecule type" value="Genomic_DNA"/>
</dbReference>
<protein>
    <submittedName>
        <fullName evidence="4">Putative 91 kDa protein in cob intron</fullName>
    </submittedName>
</protein>
<gene>
    <name evidence="4" type="ORF">ACMD2_26903</name>
</gene>
<organism evidence="4 5">
    <name type="scientific">Ananas comosus</name>
    <name type="common">Pineapple</name>
    <name type="synonym">Ananas ananas</name>
    <dbReference type="NCBI Taxonomy" id="4615"/>
    <lineage>
        <taxon>Eukaryota</taxon>
        <taxon>Viridiplantae</taxon>
        <taxon>Streptophyta</taxon>
        <taxon>Embryophyta</taxon>
        <taxon>Tracheophyta</taxon>
        <taxon>Spermatophyta</taxon>
        <taxon>Magnoliopsida</taxon>
        <taxon>Liliopsida</taxon>
        <taxon>Poales</taxon>
        <taxon>Bromeliaceae</taxon>
        <taxon>Bromelioideae</taxon>
        <taxon>Ananas</taxon>
    </lineage>
</organism>
<evidence type="ECO:0000313" key="4">
    <source>
        <dbReference type="EMBL" id="OAY69737.1"/>
    </source>
</evidence>
<evidence type="ECO:0000256" key="1">
    <source>
        <dbReference type="SAM" id="Coils"/>
    </source>
</evidence>
<dbReference type="AlphaFoldDB" id="A0A199UY48"/>
<feature type="region of interest" description="Disordered" evidence="2">
    <location>
        <begin position="1"/>
        <end position="31"/>
    </location>
</feature>
<feature type="domain" description="Reverse transcriptase" evidence="3">
    <location>
        <begin position="1"/>
        <end position="354"/>
    </location>
</feature>
<feature type="coiled-coil region" evidence="1">
    <location>
        <begin position="499"/>
        <end position="526"/>
    </location>
</feature>
<dbReference type="STRING" id="4615.A0A199UY48"/>
<comment type="caution">
    <text evidence="4">The sequence shown here is derived from an EMBL/GenBank/DDBJ whole genome shotgun (WGS) entry which is preliminary data.</text>
</comment>
<dbReference type="InterPro" id="IPR024937">
    <property type="entry name" value="Domain_X"/>
</dbReference>
<evidence type="ECO:0000256" key="2">
    <source>
        <dbReference type="SAM" id="MobiDB-lite"/>
    </source>
</evidence>
<dbReference type="InterPro" id="IPR000477">
    <property type="entry name" value="RT_dom"/>
</dbReference>
<dbReference type="PROSITE" id="PS50878">
    <property type="entry name" value="RT_POL"/>
    <property type="match status" value="1"/>
</dbReference>
<reference evidence="4 5" key="1">
    <citation type="journal article" date="2016" name="DNA Res.">
        <title>The draft genome of MD-2 pineapple using hybrid error correction of long reads.</title>
        <authorList>
            <person name="Redwan R.M."/>
            <person name="Saidin A."/>
            <person name="Kumar S.V."/>
        </authorList>
    </citation>
    <scope>NUCLEOTIDE SEQUENCE [LARGE SCALE GENOMIC DNA]</scope>
    <source>
        <strain evidence="5">cv. MD2</strain>
        <tissue evidence="4">Leaf</tissue>
    </source>
</reference>
<dbReference type="GO" id="GO:0003964">
    <property type="term" value="F:RNA-directed DNA polymerase activity"/>
    <property type="evidence" value="ECO:0007669"/>
    <property type="project" value="TreeGrafter"/>
</dbReference>
<name>A0A199UY48_ANACO</name>
<dbReference type="GO" id="GO:0090615">
    <property type="term" value="P:mitochondrial mRNA processing"/>
    <property type="evidence" value="ECO:0007669"/>
    <property type="project" value="TreeGrafter"/>
</dbReference>
<dbReference type="GO" id="GO:0005739">
    <property type="term" value="C:mitochondrion"/>
    <property type="evidence" value="ECO:0007669"/>
    <property type="project" value="TreeGrafter"/>
</dbReference>
<dbReference type="Proteomes" id="UP000092600">
    <property type="component" value="Unassembled WGS sequence"/>
</dbReference>
<evidence type="ECO:0000259" key="3">
    <source>
        <dbReference type="PROSITE" id="PS50878"/>
    </source>
</evidence>
<dbReference type="PANTHER" id="PTHR33642:SF4">
    <property type="entry name" value="COX1_OXI3 INTRON 1 PROTEIN-RELATED"/>
    <property type="match status" value="1"/>
</dbReference>